<protein>
    <submittedName>
        <fullName evidence="2">Uncharacterized protein</fullName>
    </submittedName>
</protein>
<evidence type="ECO:0000256" key="1">
    <source>
        <dbReference type="SAM" id="MobiDB-lite"/>
    </source>
</evidence>
<dbReference type="OrthoDB" id="3298662at2"/>
<keyword evidence="3" id="KW-1185">Reference proteome</keyword>
<dbReference type="AlphaFoldDB" id="A0A316G1A5"/>
<name>A0A316G1A5_9ACTN</name>
<proteinExistence type="predicted"/>
<gene>
    <name evidence="2" type="ORF">BC793_106174</name>
</gene>
<sequence length="63" mass="6577">MATCNLCPPGQRDIPDAEMPAHLRAVHPDVAADGTRAGDGSTIVHDASLEPSADAPAEEGEWR</sequence>
<reference evidence="2 3" key="1">
    <citation type="submission" date="2018-05" db="EMBL/GenBank/DDBJ databases">
        <title>Genomic Encyclopedia of Archaeal and Bacterial Type Strains, Phase II (KMG-II): from individual species to whole genera.</title>
        <authorList>
            <person name="Goeker M."/>
        </authorList>
    </citation>
    <scope>NUCLEOTIDE SEQUENCE [LARGE SCALE GENOMIC DNA]</scope>
    <source>
        <strain evidence="2 3">DSM 45184</strain>
    </source>
</reference>
<comment type="caution">
    <text evidence="2">The sequence shown here is derived from an EMBL/GenBank/DDBJ whole genome shotgun (WGS) entry which is preliminary data.</text>
</comment>
<dbReference type="EMBL" id="QGGR01000006">
    <property type="protein sequence ID" value="PWK48147.1"/>
    <property type="molecule type" value="Genomic_DNA"/>
</dbReference>
<organism evidence="2 3">
    <name type="scientific">Actinoplanes xinjiangensis</name>
    <dbReference type="NCBI Taxonomy" id="512350"/>
    <lineage>
        <taxon>Bacteria</taxon>
        <taxon>Bacillati</taxon>
        <taxon>Actinomycetota</taxon>
        <taxon>Actinomycetes</taxon>
        <taxon>Micromonosporales</taxon>
        <taxon>Micromonosporaceae</taxon>
        <taxon>Actinoplanes</taxon>
    </lineage>
</organism>
<dbReference type="Proteomes" id="UP000245697">
    <property type="component" value="Unassembled WGS sequence"/>
</dbReference>
<dbReference type="RefSeq" id="WP_146246295.1">
    <property type="nucleotide sequence ID" value="NZ_BONA01000039.1"/>
</dbReference>
<evidence type="ECO:0000313" key="3">
    <source>
        <dbReference type="Proteomes" id="UP000245697"/>
    </source>
</evidence>
<evidence type="ECO:0000313" key="2">
    <source>
        <dbReference type="EMBL" id="PWK48147.1"/>
    </source>
</evidence>
<accession>A0A316G1A5</accession>
<feature type="region of interest" description="Disordered" evidence="1">
    <location>
        <begin position="31"/>
        <end position="63"/>
    </location>
</feature>